<evidence type="ECO:0000313" key="2">
    <source>
        <dbReference type="Proteomes" id="UP001196413"/>
    </source>
</evidence>
<dbReference type="AlphaFoldDB" id="A0AAD5R0A0"/>
<accession>A0AAD5R0A0</accession>
<name>A0AAD5R0A0_PARTN</name>
<evidence type="ECO:0000313" key="1">
    <source>
        <dbReference type="EMBL" id="KAJ1367245.1"/>
    </source>
</evidence>
<dbReference type="Proteomes" id="UP001196413">
    <property type="component" value="Unassembled WGS sequence"/>
</dbReference>
<feature type="non-terminal residue" evidence="1">
    <location>
        <position position="57"/>
    </location>
</feature>
<protein>
    <submittedName>
        <fullName evidence="1">Uncharacterized protein</fullName>
    </submittedName>
</protein>
<gene>
    <name evidence="1" type="ORF">KIN20_028113</name>
</gene>
<keyword evidence="2" id="KW-1185">Reference proteome</keyword>
<organism evidence="1 2">
    <name type="scientific">Parelaphostrongylus tenuis</name>
    <name type="common">Meningeal worm</name>
    <dbReference type="NCBI Taxonomy" id="148309"/>
    <lineage>
        <taxon>Eukaryota</taxon>
        <taxon>Metazoa</taxon>
        <taxon>Ecdysozoa</taxon>
        <taxon>Nematoda</taxon>
        <taxon>Chromadorea</taxon>
        <taxon>Rhabditida</taxon>
        <taxon>Rhabditina</taxon>
        <taxon>Rhabditomorpha</taxon>
        <taxon>Strongyloidea</taxon>
        <taxon>Metastrongylidae</taxon>
        <taxon>Parelaphostrongylus</taxon>
    </lineage>
</organism>
<reference evidence="1" key="1">
    <citation type="submission" date="2021-06" db="EMBL/GenBank/DDBJ databases">
        <title>Parelaphostrongylus tenuis whole genome reference sequence.</title>
        <authorList>
            <person name="Garwood T.J."/>
            <person name="Larsen P.A."/>
            <person name="Fountain-Jones N.M."/>
            <person name="Garbe J.R."/>
            <person name="Macchietto M.G."/>
            <person name="Kania S.A."/>
            <person name="Gerhold R.W."/>
            <person name="Richards J.E."/>
            <person name="Wolf T.M."/>
        </authorList>
    </citation>
    <scope>NUCLEOTIDE SEQUENCE</scope>
    <source>
        <strain evidence="1">MNPRO001-30</strain>
        <tissue evidence="1">Meninges</tissue>
    </source>
</reference>
<sequence length="57" mass="6535">MLAHVSSVLRPMRVSELFHHYAPHEVIRWEATLTANCHYAKSLETVLEGWQSFSGPN</sequence>
<proteinExistence type="predicted"/>
<comment type="caution">
    <text evidence="1">The sequence shown here is derived from an EMBL/GenBank/DDBJ whole genome shotgun (WGS) entry which is preliminary data.</text>
</comment>
<dbReference type="EMBL" id="JAHQIW010005824">
    <property type="protein sequence ID" value="KAJ1367245.1"/>
    <property type="molecule type" value="Genomic_DNA"/>
</dbReference>